<comment type="caution">
    <text evidence="8">The sequence shown here is derived from an EMBL/GenBank/DDBJ whole genome shotgun (WGS) entry which is preliminary data.</text>
</comment>
<evidence type="ECO:0000256" key="5">
    <source>
        <dbReference type="ARBA" id="ARBA00023163"/>
    </source>
</evidence>
<evidence type="ECO:0000256" key="4">
    <source>
        <dbReference type="ARBA" id="ARBA00023082"/>
    </source>
</evidence>
<dbReference type="Gene3D" id="1.10.1740.10">
    <property type="match status" value="1"/>
</dbReference>
<organism evidence="8 9">
    <name type="scientific">Jiangella asiatica</name>
    <dbReference type="NCBI Taxonomy" id="2530372"/>
    <lineage>
        <taxon>Bacteria</taxon>
        <taxon>Bacillati</taxon>
        <taxon>Actinomycetota</taxon>
        <taxon>Actinomycetes</taxon>
        <taxon>Jiangellales</taxon>
        <taxon>Jiangellaceae</taxon>
        <taxon>Jiangella</taxon>
    </lineage>
</organism>
<evidence type="ECO:0000313" key="8">
    <source>
        <dbReference type="EMBL" id="TDE10187.1"/>
    </source>
</evidence>
<dbReference type="SUPFAM" id="SSF88946">
    <property type="entry name" value="Sigma2 domain of RNA polymerase sigma factors"/>
    <property type="match status" value="1"/>
</dbReference>
<keyword evidence="4" id="KW-0731">Sigma factor</keyword>
<evidence type="ECO:0000256" key="3">
    <source>
        <dbReference type="ARBA" id="ARBA00023015"/>
    </source>
</evidence>
<dbReference type="InterPro" id="IPR052704">
    <property type="entry name" value="ECF_Sigma-70_Domain"/>
</dbReference>
<dbReference type="EMBL" id="SMKZ01000015">
    <property type="protein sequence ID" value="TDE10187.1"/>
    <property type="molecule type" value="Genomic_DNA"/>
</dbReference>
<comment type="similarity">
    <text evidence="1">Belongs to the sigma-70 factor family. ECF subfamily.</text>
</comment>
<dbReference type="InParanoid" id="A0A4R5DBC3"/>
<dbReference type="Proteomes" id="UP000294739">
    <property type="component" value="Unassembled WGS sequence"/>
</dbReference>
<dbReference type="SUPFAM" id="SSF54427">
    <property type="entry name" value="NTF2-like"/>
    <property type="match status" value="1"/>
</dbReference>
<evidence type="ECO:0000256" key="2">
    <source>
        <dbReference type="ARBA" id="ARBA00011344"/>
    </source>
</evidence>
<dbReference type="InterPro" id="IPR013324">
    <property type="entry name" value="RNA_pol_sigma_r3/r4-like"/>
</dbReference>
<evidence type="ECO:0000313" key="9">
    <source>
        <dbReference type="Proteomes" id="UP000294739"/>
    </source>
</evidence>
<sequence length="281" mass="31481">MLLGMAYRMLGSTGDAEDVIQDAYLRWRSVDRDEVTEPRRYLSRMVARLALDRLRERRDRERYVGPWLPEPVITAVLPAPAPPNDPQETAEQRDTLSVATLYLMERLNPVERAVFVLRSAFELPYDEIAGIVDRTPEHCRQLHRRAVARLADDRQRFEPSRREHAVLLERFLSAARDGDLARLRALLHDDVVAWTDGGGKAKAARNPVLGADRVARFFAGIHSRNRPAIVLLELNASPAALLGLSTPQAVTFTVVDGRISGLFVVANPDKLARLPLLASVT</sequence>
<reference evidence="8 9" key="1">
    <citation type="submission" date="2019-03" db="EMBL/GenBank/DDBJ databases">
        <title>Draft genome sequences of novel Actinobacteria.</title>
        <authorList>
            <person name="Sahin N."/>
            <person name="Ay H."/>
            <person name="Saygin H."/>
        </authorList>
    </citation>
    <scope>NUCLEOTIDE SEQUENCE [LARGE SCALE GENOMIC DNA]</scope>
    <source>
        <strain evidence="8 9">5K138</strain>
    </source>
</reference>
<keyword evidence="5" id="KW-0804">Transcription</keyword>
<dbReference type="Pfam" id="PF04542">
    <property type="entry name" value="Sigma70_r2"/>
    <property type="match status" value="1"/>
</dbReference>
<dbReference type="InterPro" id="IPR013325">
    <property type="entry name" value="RNA_pol_sigma_r2"/>
</dbReference>
<name>A0A4R5DBC3_9ACTN</name>
<dbReference type="NCBIfam" id="NF007214">
    <property type="entry name" value="PRK09636.1"/>
    <property type="match status" value="1"/>
</dbReference>
<feature type="domain" description="RNA polymerase sigma factor 70 region 4 type 2" evidence="7">
    <location>
        <begin position="101"/>
        <end position="150"/>
    </location>
</feature>
<dbReference type="SUPFAM" id="SSF88659">
    <property type="entry name" value="Sigma3 and sigma4 domains of RNA polymerase sigma factors"/>
    <property type="match status" value="1"/>
</dbReference>
<dbReference type="Pfam" id="PF08281">
    <property type="entry name" value="Sigma70_r4_2"/>
    <property type="match status" value="1"/>
</dbReference>
<dbReference type="PANTHER" id="PTHR30173:SF36">
    <property type="entry name" value="ECF RNA POLYMERASE SIGMA FACTOR SIGJ"/>
    <property type="match status" value="1"/>
</dbReference>
<protein>
    <submittedName>
        <fullName evidence="8">Sigma-70 family RNA polymerase sigma factor</fullName>
    </submittedName>
</protein>
<comment type="subunit">
    <text evidence="2">Interacts transiently with the RNA polymerase catalytic core formed by RpoA, RpoB, RpoC and RpoZ (2 alpha, 1 beta, 1 beta' and 1 omega subunit) to form the RNA polymerase holoenzyme that can initiate transcription.</text>
</comment>
<accession>A0A4R5DBC3</accession>
<dbReference type="InterPro" id="IPR007627">
    <property type="entry name" value="RNA_pol_sigma70_r2"/>
</dbReference>
<dbReference type="GO" id="GO:0006352">
    <property type="term" value="P:DNA-templated transcription initiation"/>
    <property type="evidence" value="ECO:0007669"/>
    <property type="project" value="InterPro"/>
</dbReference>
<dbReference type="Gene3D" id="3.10.450.50">
    <property type="match status" value="1"/>
</dbReference>
<dbReference type="OrthoDB" id="3211555at2"/>
<proteinExistence type="inferred from homology"/>
<evidence type="ECO:0000259" key="7">
    <source>
        <dbReference type="Pfam" id="PF08281"/>
    </source>
</evidence>
<dbReference type="InterPro" id="IPR036388">
    <property type="entry name" value="WH-like_DNA-bd_sf"/>
</dbReference>
<dbReference type="InterPro" id="IPR014284">
    <property type="entry name" value="RNA_pol_sigma-70_dom"/>
</dbReference>
<gene>
    <name evidence="8" type="ORF">E1269_12535</name>
</gene>
<dbReference type="GO" id="GO:0016987">
    <property type="term" value="F:sigma factor activity"/>
    <property type="evidence" value="ECO:0007669"/>
    <property type="project" value="UniProtKB-KW"/>
</dbReference>
<keyword evidence="3" id="KW-0805">Transcription regulation</keyword>
<dbReference type="PANTHER" id="PTHR30173">
    <property type="entry name" value="SIGMA 19 FACTOR"/>
    <property type="match status" value="1"/>
</dbReference>
<keyword evidence="9" id="KW-1185">Reference proteome</keyword>
<dbReference type="GO" id="GO:0003677">
    <property type="term" value="F:DNA binding"/>
    <property type="evidence" value="ECO:0007669"/>
    <property type="project" value="InterPro"/>
</dbReference>
<dbReference type="InterPro" id="IPR032710">
    <property type="entry name" value="NTF2-like_dom_sf"/>
</dbReference>
<evidence type="ECO:0000256" key="1">
    <source>
        <dbReference type="ARBA" id="ARBA00010641"/>
    </source>
</evidence>
<dbReference type="NCBIfam" id="TIGR02937">
    <property type="entry name" value="sigma70-ECF"/>
    <property type="match status" value="1"/>
</dbReference>
<feature type="domain" description="RNA polymerase sigma-70 region 2" evidence="6">
    <location>
        <begin position="2"/>
        <end position="58"/>
    </location>
</feature>
<dbReference type="Gene3D" id="1.10.10.10">
    <property type="entry name" value="Winged helix-like DNA-binding domain superfamily/Winged helix DNA-binding domain"/>
    <property type="match status" value="1"/>
</dbReference>
<evidence type="ECO:0000259" key="6">
    <source>
        <dbReference type="Pfam" id="PF04542"/>
    </source>
</evidence>
<dbReference type="InterPro" id="IPR013249">
    <property type="entry name" value="RNA_pol_sigma70_r4_t2"/>
</dbReference>
<dbReference type="AlphaFoldDB" id="A0A4R5DBC3"/>